<feature type="transmembrane region" description="Helical" evidence="1">
    <location>
        <begin position="76"/>
        <end position="97"/>
    </location>
</feature>
<feature type="transmembrane region" description="Helical" evidence="1">
    <location>
        <begin position="12"/>
        <end position="29"/>
    </location>
</feature>
<feature type="transmembrane region" description="Helical" evidence="1">
    <location>
        <begin position="35"/>
        <end position="55"/>
    </location>
</feature>
<dbReference type="InterPro" id="IPR025250">
    <property type="entry name" value="DUF4199"/>
</dbReference>
<organism evidence="2 3">
    <name type="scientific">Flavobacterium haoranii</name>
    <dbReference type="NCBI Taxonomy" id="683124"/>
    <lineage>
        <taxon>Bacteria</taxon>
        <taxon>Pseudomonadati</taxon>
        <taxon>Bacteroidota</taxon>
        <taxon>Flavobacteriia</taxon>
        <taxon>Flavobacteriales</taxon>
        <taxon>Flavobacteriaceae</taxon>
        <taxon>Flavobacterium</taxon>
    </lineage>
</organism>
<dbReference type="OrthoDB" id="5766000at2"/>
<accession>A0A1M6KZQ8</accession>
<keyword evidence="1" id="KW-0812">Transmembrane</keyword>
<evidence type="ECO:0000313" key="3">
    <source>
        <dbReference type="Proteomes" id="UP000184232"/>
    </source>
</evidence>
<keyword evidence="1" id="KW-1133">Transmembrane helix</keyword>
<keyword evidence="3" id="KW-1185">Reference proteome</keyword>
<feature type="transmembrane region" description="Helical" evidence="1">
    <location>
        <begin position="132"/>
        <end position="150"/>
    </location>
</feature>
<dbReference type="Pfam" id="PF13858">
    <property type="entry name" value="DUF4199"/>
    <property type="match status" value="1"/>
</dbReference>
<evidence type="ECO:0000256" key="1">
    <source>
        <dbReference type="SAM" id="Phobius"/>
    </source>
</evidence>
<sequence>MNKYSVEIKWSLWYAAIYLLWMFLEKSLGFHSTKVVYESLFNLLFVFVAVIIYYFQIKEKKEKIFEGNINWKQATTSGIIASFFIALTSSLIVYITFTYLSPDFFELAKRASSNKEIADFQYNIGVFVKNNIFDKLSFGVVIAAIVSYFLKNK</sequence>
<protein>
    <recommendedName>
        <fullName evidence="4">DUF4199 domain-containing protein</fullName>
    </recommendedName>
</protein>
<gene>
    <name evidence="2" type="ORF">SAMN05444337_2344</name>
</gene>
<name>A0A1M6KZQ8_9FLAO</name>
<evidence type="ECO:0000313" key="2">
    <source>
        <dbReference type="EMBL" id="SHJ64465.1"/>
    </source>
</evidence>
<dbReference type="EMBL" id="FQZH01000005">
    <property type="protein sequence ID" value="SHJ64465.1"/>
    <property type="molecule type" value="Genomic_DNA"/>
</dbReference>
<reference evidence="2 3" key="1">
    <citation type="submission" date="2016-11" db="EMBL/GenBank/DDBJ databases">
        <authorList>
            <person name="Jaros S."/>
            <person name="Januszkiewicz K."/>
            <person name="Wedrychowicz H."/>
        </authorList>
    </citation>
    <scope>NUCLEOTIDE SEQUENCE [LARGE SCALE GENOMIC DNA]</scope>
    <source>
        <strain evidence="2 3">DSM 22807</strain>
    </source>
</reference>
<dbReference type="Proteomes" id="UP000184232">
    <property type="component" value="Unassembled WGS sequence"/>
</dbReference>
<dbReference type="RefSeq" id="WP_072785298.1">
    <property type="nucleotide sequence ID" value="NZ_CP045292.1"/>
</dbReference>
<proteinExistence type="predicted"/>
<dbReference type="STRING" id="683124.SAMN05444337_2344"/>
<evidence type="ECO:0008006" key="4">
    <source>
        <dbReference type="Google" id="ProtNLM"/>
    </source>
</evidence>
<keyword evidence="1" id="KW-0472">Membrane</keyword>
<dbReference type="AlphaFoldDB" id="A0A1M6KZQ8"/>